<protein>
    <submittedName>
        <fullName evidence="3">Right-handed parallel beta-helix repeat-containing protein</fullName>
    </submittedName>
</protein>
<feature type="signal peptide" evidence="1">
    <location>
        <begin position="1"/>
        <end position="21"/>
    </location>
</feature>
<dbReference type="EMBL" id="JANFNG010000032">
    <property type="protein sequence ID" value="MCQ4084255.1"/>
    <property type="molecule type" value="Genomic_DNA"/>
</dbReference>
<gene>
    <name evidence="3" type="ORF">NGB36_27680</name>
</gene>
<accession>A0ABT1Q2V4</accession>
<dbReference type="RefSeq" id="WP_255923310.1">
    <property type="nucleotide sequence ID" value="NZ_JANFNG010000032.1"/>
</dbReference>
<dbReference type="Gene3D" id="2.160.20.10">
    <property type="entry name" value="Single-stranded right-handed beta-helix, Pectin lyase-like"/>
    <property type="match status" value="1"/>
</dbReference>
<organism evidence="3 4">
    <name type="scientific">Streptomyces humicola</name>
    <dbReference type="NCBI Taxonomy" id="2953240"/>
    <lineage>
        <taxon>Bacteria</taxon>
        <taxon>Bacillati</taxon>
        <taxon>Actinomycetota</taxon>
        <taxon>Actinomycetes</taxon>
        <taxon>Kitasatosporales</taxon>
        <taxon>Streptomycetaceae</taxon>
        <taxon>Streptomyces</taxon>
    </lineage>
</organism>
<keyword evidence="4" id="KW-1185">Reference proteome</keyword>
<dbReference type="Pfam" id="PF13229">
    <property type="entry name" value="Beta_helix"/>
    <property type="match status" value="1"/>
</dbReference>
<evidence type="ECO:0000313" key="3">
    <source>
        <dbReference type="EMBL" id="MCQ4084255.1"/>
    </source>
</evidence>
<dbReference type="InterPro" id="IPR039448">
    <property type="entry name" value="Beta_helix"/>
</dbReference>
<reference evidence="3" key="1">
    <citation type="submission" date="2022-06" db="EMBL/GenBank/DDBJ databases">
        <title>Draft genome sequence of Streptomyces sp. RB6PN25 isolated from peat swamp forest in Thailand.</title>
        <authorList>
            <person name="Duangmal K."/>
            <person name="Klaysubun C."/>
        </authorList>
    </citation>
    <scope>NUCLEOTIDE SEQUENCE</scope>
    <source>
        <strain evidence="3">RB6PN25</strain>
    </source>
</reference>
<keyword evidence="1" id="KW-0732">Signal</keyword>
<name>A0ABT1Q2V4_9ACTN</name>
<comment type="caution">
    <text evidence="3">The sequence shown here is derived from an EMBL/GenBank/DDBJ whole genome shotgun (WGS) entry which is preliminary data.</text>
</comment>
<feature type="chain" id="PRO_5045605746" evidence="1">
    <location>
        <begin position="22"/>
        <end position="501"/>
    </location>
</feature>
<dbReference type="InterPro" id="IPR012334">
    <property type="entry name" value="Pectin_lyas_fold"/>
</dbReference>
<feature type="domain" description="Right handed beta helix" evidence="2">
    <location>
        <begin position="240"/>
        <end position="339"/>
    </location>
</feature>
<evidence type="ECO:0000259" key="2">
    <source>
        <dbReference type="Pfam" id="PF13229"/>
    </source>
</evidence>
<dbReference type="Proteomes" id="UP001057702">
    <property type="component" value="Unassembled WGS sequence"/>
</dbReference>
<sequence>MLAAVAATVALVVPGAAVATAAPVSPDASSGTTYYVDCSGGSDSAAGTSPNSAWKSLAMVNATTLRPGDAIRLRGGSSCAGTLAPRGSGSAAAPITIASYGSGTARIVGGGATAAVFLHNVQYYELSNLDISNEGPAPTATQQRVGIYVLLEDFGIGHHYVISNVSVHNVNGCDCRDPNSSGGILFVAGGSSVPTGFDCVHVTGDTVAHVDRTGIGTVSYWQRRSQYPNGPGTTWVPMTHLVIDGNHVSDTGGDGIMVFNGDHALIQHNVVDGYEERSADYNVGAYAWNSDYTVFQYNEVADGKSPGMAFDLEGGDTATLIQYNLSHDNGAGFLFICPSQGSVSSGGIVRYNISQNDQASGVYGVFTNPCGDEPGTQIYNNTIYAPGAANLVEVYGASTAAFTNNIFIGRPAGSVLNDPHSTYSHNIYQNVSSGSGFGSDAIQADPLLVAPGTATSVGDAGGYQLDDGSPALGAGTAITGSGAHDYFGNPIPSSDPNIGAY</sequence>
<dbReference type="InterPro" id="IPR011050">
    <property type="entry name" value="Pectin_lyase_fold/virulence"/>
</dbReference>
<dbReference type="SUPFAM" id="SSF51126">
    <property type="entry name" value="Pectin lyase-like"/>
    <property type="match status" value="2"/>
</dbReference>
<proteinExistence type="predicted"/>
<evidence type="ECO:0000256" key="1">
    <source>
        <dbReference type="SAM" id="SignalP"/>
    </source>
</evidence>
<evidence type="ECO:0000313" key="4">
    <source>
        <dbReference type="Proteomes" id="UP001057702"/>
    </source>
</evidence>